<dbReference type="InterPro" id="IPR011009">
    <property type="entry name" value="Kinase-like_dom_sf"/>
</dbReference>
<dbReference type="CDD" id="cd14066">
    <property type="entry name" value="STKc_IRAK"/>
    <property type="match status" value="1"/>
</dbReference>
<dbReference type="Gene3D" id="1.10.510.10">
    <property type="entry name" value="Transferase(Phosphotransferase) domain 1"/>
    <property type="match status" value="1"/>
</dbReference>
<keyword evidence="10" id="KW-1015">Disulfide bond</keyword>
<comment type="catalytic activity">
    <reaction evidence="13 14">
        <text>L-seryl-[protein] + ATP = O-phospho-L-seryl-[protein] + ADP + H(+)</text>
        <dbReference type="Rhea" id="RHEA:17989"/>
        <dbReference type="Rhea" id="RHEA-COMP:9863"/>
        <dbReference type="Rhea" id="RHEA-COMP:11604"/>
        <dbReference type="ChEBI" id="CHEBI:15378"/>
        <dbReference type="ChEBI" id="CHEBI:29999"/>
        <dbReference type="ChEBI" id="CHEBI:30616"/>
        <dbReference type="ChEBI" id="CHEBI:83421"/>
        <dbReference type="ChEBI" id="CHEBI:456216"/>
        <dbReference type="EC" id="2.7.11.1"/>
    </reaction>
</comment>
<dbReference type="FunFam" id="1.10.510.10:FF:000060">
    <property type="entry name" value="G-type lectin S-receptor-like serine/threonine-protein kinase"/>
    <property type="match status" value="1"/>
</dbReference>
<dbReference type="SMART" id="SM00473">
    <property type="entry name" value="PAN_AP"/>
    <property type="match status" value="1"/>
</dbReference>
<evidence type="ECO:0000256" key="5">
    <source>
        <dbReference type="ARBA" id="ARBA00022729"/>
    </source>
</evidence>
<sequence>MRGAVPKYHHSQTFFFFLFVVSVLFRPAFSIFVNTLSSTESLTIASNRTIVSLGDDFELGFFRPAASLREGDRWYLGIWYKTISVRTYVWVANRDHPISSSDGTFKISGINLVLLNQSNMTVWSTNLTGAVRSPVVAELLANGNFVLRDSKTNGKNGFLWQSFDYPTDTLLPHMKLGLNVKTKNNRFLTSWKNSYDPSSGSFSYKLEIPRHGLPEFLMWRSGGPAFRSGPWDGIRFSGIPEMERWKFVNIVYNFTENKEDIAFTFRVTTPDVYAKLTMRFDGFLELSTWDPEMLEWNVFWVTSTSDCDIYMGCTPYSFCDMNTTPKCNCIKGFEPSNPQGGAMNNTSTECVRKTQLNCKGDGFYWLRNMKLPETSGAIVDKRIGLKECEERCIENCNCTAFANTNIQDGGSGCVLWTRELADIRRYVDAGQDLYVRLAAVDLVTEKGNNNSRKTRTIIGLSVGATALILLSFTIFFFWRKHKQARGIALYTECGQTGGRLNLLDTTDDDDLKLPLMEYDVVAMATNDFSISNKLGEGGFGTVYKGRLIDGEEIAVKKLSDVSTQGTNEFRTEMILIAKLQHINLVRLLGCFADEDDKILVYEYLENLSLDYYIFDETKSSELNWQTRFNIINGIARGLLYLHKDSRCKVIHRDLKTSNILLDKDMIPKISDFGLARIFARDEEEATTRRIVGTYGYMAPEYAMDGVYSEKSDVFSFGVVILEIVTGKKNRGFTSSDLDTNLLSYVWRNMEEGTGHKLLDPNMMDSSSQTFKLNEILRCIAIGLTCVQEYAEDRPMMSWVVSMLGSDTDIPKPKPPGYCLAISSDPWTSTTIEYTTTEVEPR</sequence>
<dbReference type="EC" id="2.7.11.1" evidence="14"/>
<dbReference type="PROSITE" id="PS00107">
    <property type="entry name" value="PROTEIN_KINASE_ATP"/>
    <property type="match status" value="1"/>
</dbReference>
<keyword evidence="16" id="KW-1133">Transmembrane helix</keyword>
<dbReference type="InterPro" id="IPR036426">
    <property type="entry name" value="Bulb-type_lectin_dom_sf"/>
</dbReference>
<gene>
    <name evidence="20" type="primary">SRK</name>
</gene>
<dbReference type="InterPro" id="IPR008271">
    <property type="entry name" value="Ser/Thr_kinase_AS"/>
</dbReference>
<dbReference type="AlphaFoldDB" id="A0A068CQG1"/>
<feature type="transmembrane region" description="Helical" evidence="16">
    <location>
        <begin position="457"/>
        <end position="478"/>
    </location>
</feature>
<dbReference type="FunFam" id="3.30.200.20:FF:000162">
    <property type="entry name" value="Adenine nucleotide alpha hydrolase-like domain kinase"/>
    <property type="match status" value="1"/>
</dbReference>
<dbReference type="PANTHER" id="PTHR27002:SF150">
    <property type="entry name" value="RECEPTOR-LIKE SERINE_THREONINE-PROTEIN KINASE SD1-8"/>
    <property type="match status" value="1"/>
</dbReference>
<dbReference type="InterPro" id="IPR003609">
    <property type="entry name" value="Pan_app"/>
</dbReference>
<evidence type="ECO:0000256" key="12">
    <source>
        <dbReference type="ARBA" id="ARBA00047899"/>
    </source>
</evidence>
<dbReference type="Pfam" id="PF08276">
    <property type="entry name" value="PAN_2"/>
    <property type="match status" value="1"/>
</dbReference>
<comment type="subcellular location">
    <subcellularLocation>
        <location evidence="1">Cell membrane</location>
        <topology evidence="1">Single-pass type I membrane protein</topology>
    </subcellularLocation>
</comment>
<evidence type="ECO:0000259" key="19">
    <source>
        <dbReference type="PROSITE" id="PS50948"/>
    </source>
</evidence>
<dbReference type="SUPFAM" id="SSF56112">
    <property type="entry name" value="Protein kinase-like (PK-like)"/>
    <property type="match status" value="1"/>
</dbReference>
<dbReference type="InterPro" id="IPR000719">
    <property type="entry name" value="Prot_kinase_dom"/>
</dbReference>
<dbReference type="GO" id="GO:0030246">
    <property type="term" value="F:carbohydrate binding"/>
    <property type="evidence" value="ECO:0007669"/>
    <property type="project" value="UniProtKB-KW"/>
</dbReference>
<keyword evidence="16" id="KW-0812">Transmembrane</keyword>
<dbReference type="InterPro" id="IPR000858">
    <property type="entry name" value="S_locus_glycoprot_dom"/>
</dbReference>
<feature type="domain" description="Apple" evidence="19">
    <location>
        <begin position="358"/>
        <end position="438"/>
    </location>
</feature>
<keyword evidence="11" id="KW-0325">Glycoprotein</keyword>
<name>A0A068CQG1_ARAHA</name>
<dbReference type="PANTHER" id="PTHR27002">
    <property type="entry name" value="RECEPTOR-LIKE SERINE/THREONINE-PROTEIN KINASE SD1-8"/>
    <property type="match status" value="1"/>
</dbReference>
<dbReference type="PROSITE" id="PS50927">
    <property type="entry name" value="BULB_LECTIN"/>
    <property type="match status" value="1"/>
</dbReference>
<dbReference type="PROSITE" id="PS00108">
    <property type="entry name" value="PROTEIN_KINASE_ST"/>
    <property type="match status" value="1"/>
</dbReference>
<keyword evidence="6" id="KW-0430">Lectin</keyword>
<evidence type="ECO:0000256" key="7">
    <source>
        <dbReference type="ARBA" id="ARBA00022741"/>
    </source>
</evidence>
<evidence type="ECO:0000259" key="17">
    <source>
        <dbReference type="PROSITE" id="PS50011"/>
    </source>
</evidence>
<dbReference type="InterPro" id="IPR001245">
    <property type="entry name" value="Ser-Thr/Tyr_kinase_cat_dom"/>
</dbReference>
<feature type="binding site" evidence="15">
    <location>
        <position position="557"/>
    </location>
    <ligand>
        <name>ATP</name>
        <dbReference type="ChEBI" id="CHEBI:30616"/>
    </ligand>
</feature>
<evidence type="ECO:0000256" key="3">
    <source>
        <dbReference type="ARBA" id="ARBA00022527"/>
    </source>
</evidence>
<keyword evidence="3 14" id="KW-0723">Serine/threonine-protein kinase</keyword>
<evidence type="ECO:0000256" key="16">
    <source>
        <dbReference type="SAM" id="Phobius"/>
    </source>
</evidence>
<proteinExistence type="inferred from homology"/>
<feature type="domain" description="Bulb-type lectin" evidence="18">
    <location>
        <begin position="35"/>
        <end position="160"/>
    </location>
</feature>
<comment type="catalytic activity">
    <reaction evidence="12 14">
        <text>L-threonyl-[protein] + ATP = O-phospho-L-threonyl-[protein] + ADP + H(+)</text>
        <dbReference type="Rhea" id="RHEA:46608"/>
        <dbReference type="Rhea" id="RHEA-COMP:11060"/>
        <dbReference type="Rhea" id="RHEA-COMP:11605"/>
        <dbReference type="ChEBI" id="CHEBI:15378"/>
        <dbReference type="ChEBI" id="CHEBI:30013"/>
        <dbReference type="ChEBI" id="CHEBI:30616"/>
        <dbReference type="ChEBI" id="CHEBI:61977"/>
        <dbReference type="ChEBI" id="CHEBI:456216"/>
        <dbReference type="EC" id="2.7.11.1"/>
    </reaction>
</comment>
<dbReference type="PROSITE" id="PS50948">
    <property type="entry name" value="PAN"/>
    <property type="match status" value="1"/>
</dbReference>
<dbReference type="SMART" id="SM00108">
    <property type="entry name" value="B_lectin"/>
    <property type="match status" value="1"/>
</dbReference>
<evidence type="ECO:0000256" key="2">
    <source>
        <dbReference type="ARBA" id="ARBA00022475"/>
    </source>
</evidence>
<dbReference type="GO" id="GO:0106310">
    <property type="term" value="F:protein serine kinase activity"/>
    <property type="evidence" value="ECO:0007669"/>
    <property type="project" value="RHEA"/>
</dbReference>
<dbReference type="Gene3D" id="3.30.200.20">
    <property type="entry name" value="Phosphorylase Kinase, domain 1"/>
    <property type="match status" value="1"/>
</dbReference>
<evidence type="ECO:0000256" key="14">
    <source>
        <dbReference type="PIRNR" id="PIRNR000641"/>
    </source>
</evidence>
<dbReference type="SMART" id="SM00220">
    <property type="entry name" value="S_TKc"/>
    <property type="match status" value="1"/>
</dbReference>
<dbReference type="GO" id="GO:0031625">
    <property type="term" value="F:ubiquitin protein ligase binding"/>
    <property type="evidence" value="ECO:0007669"/>
    <property type="project" value="UniProtKB-ARBA"/>
</dbReference>
<dbReference type="GO" id="GO:0004674">
    <property type="term" value="F:protein serine/threonine kinase activity"/>
    <property type="evidence" value="ECO:0007669"/>
    <property type="project" value="UniProtKB-KW"/>
</dbReference>
<dbReference type="Pfam" id="PF01453">
    <property type="entry name" value="B_lectin"/>
    <property type="match status" value="1"/>
</dbReference>
<dbReference type="PROSITE" id="PS50011">
    <property type="entry name" value="PROTEIN_KINASE_DOM"/>
    <property type="match status" value="1"/>
</dbReference>
<dbReference type="InterPro" id="IPR024171">
    <property type="entry name" value="SRK-like_kinase"/>
</dbReference>
<keyword evidence="4 14" id="KW-0808">Transferase</keyword>
<evidence type="ECO:0000256" key="13">
    <source>
        <dbReference type="ARBA" id="ARBA00048679"/>
    </source>
</evidence>
<evidence type="ECO:0000259" key="18">
    <source>
        <dbReference type="PROSITE" id="PS50927"/>
    </source>
</evidence>
<organism evidence="20">
    <name type="scientific">Arabidopsis halleri</name>
    <dbReference type="NCBI Taxonomy" id="81970"/>
    <lineage>
        <taxon>Eukaryota</taxon>
        <taxon>Viridiplantae</taxon>
        <taxon>Streptophyta</taxon>
        <taxon>Embryophyta</taxon>
        <taxon>Tracheophyta</taxon>
        <taxon>Spermatophyta</taxon>
        <taxon>Magnoliopsida</taxon>
        <taxon>eudicotyledons</taxon>
        <taxon>Gunneridae</taxon>
        <taxon>Pentapetalae</taxon>
        <taxon>rosids</taxon>
        <taxon>malvids</taxon>
        <taxon>Brassicales</taxon>
        <taxon>Brassicaceae</taxon>
        <taxon>Camelineae</taxon>
        <taxon>Arabidopsis</taxon>
    </lineage>
</organism>
<keyword evidence="16" id="KW-0472">Membrane</keyword>
<reference evidence="20" key="2">
    <citation type="submission" date="2014-05" db="EMBL/GenBank/DDBJ databases">
        <authorList>
            <person name="Castric V."/>
        </authorList>
    </citation>
    <scope>NUCLEOTIDE SEQUENCE</scope>
</reference>
<evidence type="ECO:0000313" key="20">
    <source>
        <dbReference type="EMBL" id="AID21586.1"/>
    </source>
</evidence>
<accession>A0A068CQG1</accession>
<feature type="domain" description="Protein kinase" evidence="17">
    <location>
        <begin position="528"/>
        <end position="790"/>
    </location>
</feature>
<dbReference type="Pfam" id="PF00954">
    <property type="entry name" value="S_locus_glycop"/>
    <property type="match status" value="1"/>
</dbReference>
<dbReference type="Gene3D" id="2.90.10.10">
    <property type="entry name" value="Bulb-type lectin domain"/>
    <property type="match status" value="1"/>
</dbReference>
<comment type="similarity">
    <text evidence="14">Belongs to the protein kinase superfamily. Ser/Thr protein kinase family.</text>
</comment>
<reference evidence="20" key="1">
    <citation type="journal article" date="2012" name="PLoS Genet.">
        <title>Contrasted patterns of molecular evolution in dominant and recessive self-incompatibility haplotypes in Arabidopsis.</title>
        <authorList>
            <person name="Goubet P.M."/>
            <person name="Berges H."/>
            <person name="Bellec A."/>
            <person name="Prat E."/>
            <person name="Helmstetter N."/>
            <person name="Mangenot S."/>
            <person name="Gallina S."/>
            <person name="Holl A.C."/>
            <person name="Fobis-Loisy I."/>
            <person name="Vekemans X."/>
            <person name="Castric V."/>
        </authorList>
    </citation>
    <scope>NUCLEOTIDE SEQUENCE</scope>
</reference>
<evidence type="ECO:0000256" key="1">
    <source>
        <dbReference type="ARBA" id="ARBA00004251"/>
    </source>
</evidence>
<evidence type="ECO:0000256" key="9">
    <source>
        <dbReference type="ARBA" id="ARBA00022840"/>
    </source>
</evidence>
<dbReference type="Pfam" id="PF07714">
    <property type="entry name" value="PK_Tyr_Ser-Thr"/>
    <property type="match status" value="1"/>
</dbReference>
<evidence type="ECO:0000256" key="15">
    <source>
        <dbReference type="PROSITE-ProRule" id="PRU10141"/>
    </source>
</evidence>
<dbReference type="SUPFAM" id="SSF51110">
    <property type="entry name" value="alpha-D-mannose-specific plant lectins"/>
    <property type="match status" value="1"/>
</dbReference>
<dbReference type="GO" id="GO:0005886">
    <property type="term" value="C:plasma membrane"/>
    <property type="evidence" value="ECO:0007669"/>
    <property type="project" value="UniProtKB-SubCell"/>
</dbReference>
<keyword evidence="8 14" id="KW-0418">Kinase</keyword>
<dbReference type="CDD" id="cd00028">
    <property type="entry name" value="B_lectin"/>
    <property type="match status" value="1"/>
</dbReference>
<dbReference type="InterPro" id="IPR001480">
    <property type="entry name" value="Bulb-type_lectin_dom"/>
</dbReference>
<dbReference type="PIRSF" id="PIRSF000641">
    <property type="entry name" value="SRK"/>
    <property type="match status" value="1"/>
</dbReference>
<keyword evidence="9 14" id="KW-0067">ATP-binding</keyword>
<keyword evidence="5" id="KW-0732">Signal</keyword>
<dbReference type="GO" id="GO:0005524">
    <property type="term" value="F:ATP binding"/>
    <property type="evidence" value="ECO:0007669"/>
    <property type="project" value="UniProtKB-UniRule"/>
</dbReference>
<keyword evidence="7 14" id="KW-0547">Nucleotide-binding</keyword>
<dbReference type="EMBL" id="KJ772380">
    <property type="protein sequence ID" value="AID21586.1"/>
    <property type="molecule type" value="Genomic_DNA"/>
</dbReference>
<evidence type="ECO:0000256" key="10">
    <source>
        <dbReference type="ARBA" id="ARBA00023157"/>
    </source>
</evidence>
<dbReference type="InterPro" id="IPR017441">
    <property type="entry name" value="Protein_kinase_ATP_BS"/>
</dbReference>
<evidence type="ECO:0000256" key="8">
    <source>
        <dbReference type="ARBA" id="ARBA00022777"/>
    </source>
</evidence>
<evidence type="ECO:0000256" key="11">
    <source>
        <dbReference type="ARBA" id="ARBA00023180"/>
    </source>
</evidence>
<evidence type="ECO:0000256" key="4">
    <source>
        <dbReference type="ARBA" id="ARBA00022679"/>
    </source>
</evidence>
<protein>
    <recommendedName>
        <fullName evidence="14">Receptor-like serine/threonine-protein kinase</fullName>
        <ecNumber evidence="14">2.7.11.1</ecNumber>
    </recommendedName>
</protein>
<evidence type="ECO:0000256" key="6">
    <source>
        <dbReference type="ARBA" id="ARBA00022734"/>
    </source>
</evidence>
<dbReference type="CDD" id="cd01098">
    <property type="entry name" value="PAN_AP_plant"/>
    <property type="match status" value="1"/>
</dbReference>
<keyword evidence="2" id="KW-1003">Cell membrane</keyword>
<dbReference type="GO" id="GO:0048544">
    <property type="term" value="P:recognition of pollen"/>
    <property type="evidence" value="ECO:0007669"/>
    <property type="project" value="InterPro"/>
</dbReference>